<accession>T0FWG2</accession>
<dbReference type="Proteomes" id="UP000015445">
    <property type="component" value="Unassembled WGS sequence"/>
</dbReference>
<comment type="caution">
    <text evidence="1">The sequence shown here is derived from an EMBL/GenBank/DDBJ whole genome shotgun (WGS) entry which is preliminary data.</text>
</comment>
<sequence>MSVRSQKRNRFFKKSSFGKAVFVLASFFHFGDTLEKMTFSIAVFLPFTNGPESSVPNSFQTSLRS</sequence>
<keyword evidence="2" id="KW-1185">Reference proteome</keyword>
<proteinExistence type="predicted"/>
<protein>
    <submittedName>
        <fullName evidence="1">Uncharacterized protein</fullName>
    </submittedName>
</protein>
<dbReference type="AlphaFoldDB" id="T0FWG2"/>
<organism evidence="1 2">
    <name type="scientific">Leptospira alstonii serovar Pingchang str. 80-412</name>
    <dbReference type="NCBI Taxonomy" id="1218564"/>
    <lineage>
        <taxon>Bacteria</taxon>
        <taxon>Pseudomonadati</taxon>
        <taxon>Spirochaetota</taxon>
        <taxon>Spirochaetia</taxon>
        <taxon>Leptospirales</taxon>
        <taxon>Leptospiraceae</taxon>
        <taxon>Leptospira</taxon>
    </lineage>
</organism>
<dbReference type="EMBL" id="AOHD02000012">
    <property type="protein sequence ID" value="EQA81960.1"/>
    <property type="molecule type" value="Genomic_DNA"/>
</dbReference>
<name>T0FWG2_9LEPT</name>
<evidence type="ECO:0000313" key="1">
    <source>
        <dbReference type="EMBL" id="EQA81960.1"/>
    </source>
</evidence>
<evidence type="ECO:0000313" key="2">
    <source>
        <dbReference type="Proteomes" id="UP000015445"/>
    </source>
</evidence>
<gene>
    <name evidence="1" type="ORF">LEP1GSC193_3839</name>
</gene>
<reference evidence="1" key="1">
    <citation type="submission" date="2013-05" db="EMBL/GenBank/DDBJ databases">
        <authorList>
            <person name="Harkins D.M."/>
            <person name="Durkin A.S."/>
            <person name="Brinkac L.M."/>
            <person name="Haft D.H."/>
            <person name="Selengut J.D."/>
            <person name="Sanka R."/>
            <person name="DePew J."/>
            <person name="Purushe J."/>
            <person name="Galloway R.L."/>
            <person name="Vinetz J.M."/>
            <person name="Sutton G.G."/>
            <person name="Nierman W.C."/>
            <person name="Fouts D.E."/>
        </authorList>
    </citation>
    <scope>NUCLEOTIDE SEQUENCE [LARGE SCALE GENOMIC DNA]</scope>
    <source>
        <strain evidence="1">80-412</strain>
    </source>
</reference>